<dbReference type="InterPro" id="IPR034660">
    <property type="entry name" value="DinB/YfiT-like"/>
</dbReference>
<dbReference type="Pfam" id="PF11716">
    <property type="entry name" value="MDMPI_N"/>
    <property type="match status" value="1"/>
</dbReference>
<accession>A0ABV6QK97</accession>
<protein>
    <submittedName>
        <fullName evidence="3">Maleylpyruvate isomerase family mycothiol-dependent enzyme</fullName>
    </submittedName>
</protein>
<sequence>MLTPEFYLRTLRADAGRLAEVARMGLKQEVPSCPGWTVETVVRHTAMVYLHKVEAIRRNARPDPWPPTDLDDRNALELYDDATARLFAQLTESGPSAPSWTWWPEDQTSGFWFRRMAQETAVHRVDAELAHDVLTPIDSELALDGIDEVLRLMLGGEWDEGDTKYPVNATIRLTSDGRSWTVALSGTEVTVTGGTEGEVVAEIFGEPDALLLWLWGRRADDAVEAAGSADVARQFRARLKEATQ</sequence>
<feature type="domain" description="Mycothiol-dependent maleylpyruvate isomerase metal-binding" evidence="2">
    <location>
        <begin position="16"/>
        <end position="127"/>
    </location>
</feature>
<dbReference type="GO" id="GO:0016853">
    <property type="term" value="F:isomerase activity"/>
    <property type="evidence" value="ECO:0007669"/>
    <property type="project" value="UniProtKB-KW"/>
</dbReference>
<keyword evidence="4" id="KW-1185">Reference proteome</keyword>
<dbReference type="Pfam" id="PF07398">
    <property type="entry name" value="MDMPI_C"/>
    <property type="match status" value="1"/>
</dbReference>
<dbReference type="RefSeq" id="WP_380047011.1">
    <property type="nucleotide sequence ID" value="NZ_JBHLTC010000015.1"/>
</dbReference>
<dbReference type="PANTHER" id="PTHR40758">
    <property type="entry name" value="CONSERVED PROTEIN"/>
    <property type="match status" value="1"/>
</dbReference>
<dbReference type="Proteomes" id="UP001589890">
    <property type="component" value="Unassembled WGS sequence"/>
</dbReference>
<dbReference type="EMBL" id="JBHLTC010000015">
    <property type="protein sequence ID" value="MFC0625028.1"/>
    <property type="molecule type" value="Genomic_DNA"/>
</dbReference>
<keyword evidence="3" id="KW-0413">Isomerase</keyword>
<dbReference type="SUPFAM" id="SSF109854">
    <property type="entry name" value="DinB/YfiT-like putative metalloenzymes"/>
    <property type="match status" value="1"/>
</dbReference>
<evidence type="ECO:0000313" key="3">
    <source>
        <dbReference type="EMBL" id="MFC0625028.1"/>
    </source>
</evidence>
<proteinExistence type="predicted"/>
<evidence type="ECO:0000313" key="4">
    <source>
        <dbReference type="Proteomes" id="UP001589890"/>
    </source>
</evidence>
<dbReference type="PANTHER" id="PTHR40758:SF1">
    <property type="entry name" value="CONSERVED PROTEIN"/>
    <property type="match status" value="1"/>
</dbReference>
<comment type="caution">
    <text evidence="3">The sequence shown here is derived from an EMBL/GenBank/DDBJ whole genome shotgun (WGS) entry which is preliminary data.</text>
</comment>
<evidence type="ECO:0000259" key="1">
    <source>
        <dbReference type="Pfam" id="PF07398"/>
    </source>
</evidence>
<evidence type="ECO:0000259" key="2">
    <source>
        <dbReference type="Pfam" id="PF11716"/>
    </source>
</evidence>
<dbReference type="NCBIfam" id="TIGR03083">
    <property type="entry name" value="maleylpyruvate isomerase family mycothiol-dependent enzyme"/>
    <property type="match status" value="1"/>
</dbReference>
<reference evidence="3 4" key="1">
    <citation type="submission" date="2024-09" db="EMBL/GenBank/DDBJ databases">
        <authorList>
            <person name="Sun Q."/>
            <person name="Mori K."/>
        </authorList>
    </citation>
    <scope>NUCLEOTIDE SEQUENCE [LARGE SCALE GENOMIC DNA]</scope>
    <source>
        <strain evidence="3 4">CGMCC 1.15906</strain>
    </source>
</reference>
<dbReference type="InterPro" id="IPR017517">
    <property type="entry name" value="Maleyloyr_isom"/>
</dbReference>
<name>A0ABV6QK97_9ACTN</name>
<dbReference type="InterPro" id="IPR024344">
    <property type="entry name" value="MDMPI_metal-binding"/>
</dbReference>
<dbReference type="InterPro" id="IPR010872">
    <property type="entry name" value="MDMPI_C-term_domain"/>
</dbReference>
<gene>
    <name evidence="3" type="ORF">ACFFGN_13195</name>
</gene>
<organism evidence="3 4">
    <name type="scientific">Kribbella deserti</name>
    <dbReference type="NCBI Taxonomy" id="1926257"/>
    <lineage>
        <taxon>Bacteria</taxon>
        <taxon>Bacillati</taxon>
        <taxon>Actinomycetota</taxon>
        <taxon>Actinomycetes</taxon>
        <taxon>Propionibacteriales</taxon>
        <taxon>Kribbellaceae</taxon>
        <taxon>Kribbella</taxon>
    </lineage>
</organism>
<feature type="domain" description="MDMPI C-terminal" evidence="1">
    <location>
        <begin position="140"/>
        <end position="232"/>
    </location>
</feature>